<evidence type="ECO:0000313" key="2">
    <source>
        <dbReference type="Proteomes" id="UP000759298"/>
    </source>
</evidence>
<dbReference type="Proteomes" id="UP000759298">
    <property type="component" value="Unassembled WGS sequence"/>
</dbReference>
<sequence length="196" mass="21187">MQVAASLPLPPSPSNATDYACFTDDWSAIRRPEHPLVVQRRAVPLCDGHVLTRDPFTWRASGAPDRAAAALGDLPGALAEDIAMLATRLAALMLCEEVRLRLELVDDDSCRKLHADFTDLRLITTYAGRGTQFACGNVPDGEVWSIDAGDIALVKGWQFGEGHDPCLHRSPPIAGTGERRLLLAIDTPRIDPEPGA</sequence>
<dbReference type="EMBL" id="JAHWXP010000003">
    <property type="protein sequence ID" value="MBY8337684.1"/>
    <property type="molecule type" value="Genomic_DNA"/>
</dbReference>
<comment type="caution">
    <text evidence="1">The sequence shown here is derived from an EMBL/GenBank/DDBJ whole genome shotgun (WGS) entry which is preliminary data.</text>
</comment>
<protein>
    <submittedName>
        <fullName evidence="1">DUF1826 domain-containing protein</fullName>
    </submittedName>
</protein>
<proteinExistence type="predicted"/>
<evidence type="ECO:0000313" key="1">
    <source>
        <dbReference type="EMBL" id="MBY8337684.1"/>
    </source>
</evidence>
<accession>A0ABS7PF30</accession>
<dbReference type="InterPro" id="IPR014955">
    <property type="entry name" value="DUF1826"/>
</dbReference>
<keyword evidence="2" id="KW-1185">Reference proteome</keyword>
<organism evidence="1 2">
    <name type="scientific">Alteriqipengyuania abyssalis</name>
    <dbReference type="NCBI Taxonomy" id="2860200"/>
    <lineage>
        <taxon>Bacteria</taxon>
        <taxon>Pseudomonadati</taxon>
        <taxon>Pseudomonadota</taxon>
        <taxon>Alphaproteobacteria</taxon>
        <taxon>Sphingomonadales</taxon>
        <taxon>Erythrobacteraceae</taxon>
        <taxon>Alteriqipengyuania</taxon>
    </lineage>
</organism>
<reference evidence="1 2" key="1">
    <citation type="submission" date="2021-07" db="EMBL/GenBank/DDBJ databases">
        <title>Alteriqipengyuania abyssalis NZ-12B nov, sp.nov isolated from deep sea sponge in pacific ocean.</title>
        <authorList>
            <person name="Tareen S."/>
            <person name="Wink J."/>
        </authorList>
    </citation>
    <scope>NUCLEOTIDE SEQUENCE [LARGE SCALE GENOMIC DNA]</scope>
    <source>
        <strain evidence="1 2">NZ-12B</strain>
    </source>
</reference>
<name>A0ABS7PF30_9SPHN</name>
<gene>
    <name evidence="1" type="ORF">KYN89_11590</name>
</gene>
<dbReference type="RefSeq" id="WP_222825204.1">
    <property type="nucleotide sequence ID" value="NZ_JAHWXP010000003.1"/>
</dbReference>
<dbReference type="Pfam" id="PF08856">
    <property type="entry name" value="DUF1826"/>
    <property type="match status" value="1"/>
</dbReference>